<accession>A0A195BBC4</accession>
<evidence type="ECO:0000313" key="2">
    <source>
        <dbReference type="Proteomes" id="UP000078540"/>
    </source>
</evidence>
<reference evidence="1 2" key="1">
    <citation type="submission" date="2015-09" db="EMBL/GenBank/DDBJ databases">
        <title>Atta colombica WGS genome.</title>
        <authorList>
            <person name="Nygaard S."/>
            <person name="Hu H."/>
            <person name="Boomsma J."/>
            <person name="Zhang G."/>
        </authorList>
    </citation>
    <scope>NUCLEOTIDE SEQUENCE [LARGE SCALE GENOMIC DNA]</scope>
    <source>
        <strain evidence="1">Treedump-2</strain>
        <tissue evidence="1">Whole body</tissue>
    </source>
</reference>
<proteinExistence type="predicted"/>
<organism evidence="1 2">
    <name type="scientific">Atta colombica</name>
    <dbReference type="NCBI Taxonomy" id="520822"/>
    <lineage>
        <taxon>Eukaryota</taxon>
        <taxon>Metazoa</taxon>
        <taxon>Ecdysozoa</taxon>
        <taxon>Arthropoda</taxon>
        <taxon>Hexapoda</taxon>
        <taxon>Insecta</taxon>
        <taxon>Pterygota</taxon>
        <taxon>Neoptera</taxon>
        <taxon>Endopterygota</taxon>
        <taxon>Hymenoptera</taxon>
        <taxon>Apocrita</taxon>
        <taxon>Aculeata</taxon>
        <taxon>Formicoidea</taxon>
        <taxon>Formicidae</taxon>
        <taxon>Myrmicinae</taxon>
        <taxon>Atta</taxon>
    </lineage>
</organism>
<protein>
    <submittedName>
        <fullName evidence="1">Uncharacterized protein</fullName>
    </submittedName>
</protein>
<dbReference type="Proteomes" id="UP000078540">
    <property type="component" value="Unassembled WGS sequence"/>
</dbReference>
<name>A0A195BBC4_9HYME</name>
<evidence type="ECO:0000313" key="1">
    <source>
        <dbReference type="EMBL" id="KYM81833.1"/>
    </source>
</evidence>
<dbReference type="EMBL" id="KQ976528">
    <property type="protein sequence ID" value="KYM81833.1"/>
    <property type="molecule type" value="Genomic_DNA"/>
</dbReference>
<gene>
    <name evidence="1" type="ORF">ALC53_07625</name>
</gene>
<dbReference type="AlphaFoldDB" id="A0A195BBC4"/>
<sequence length="109" mass="12101">MPAHRTGSTAATTALIAKSPLFACSGDRESRVCRMISGSKYSWMWRNSRLAWITRCMRDAPMSNNFTRSRCHSAFIFNSARTIAKGTIHVVLLSDLYPLIGTCMISGQP</sequence>
<keyword evidence="2" id="KW-1185">Reference proteome</keyword>